<evidence type="ECO:0000256" key="1">
    <source>
        <dbReference type="ARBA" id="ARBA00010206"/>
    </source>
</evidence>
<evidence type="ECO:0000313" key="3">
    <source>
        <dbReference type="EMBL" id="GMA32922.1"/>
    </source>
</evidence>
<dbReference type="SUPFAM" id="SSF55909">
    <property type="entry name" value="Pentein"/>
    <property type="match status" value="1"/>
</dbReference>
<evidence type="ECO:0000313" key="4">
    <source>
        <dbReference type="Proteomes" id="UP001157161"/>
    </source>
</evidence>
<reference evidence="3" key="2">
    <citation type="submission" date="2023-02" db="EMBL/GenBank/DDBJ databases">
        <authorList>
            <person name="Sun Q."/>
            <person name="Mori K."/>
        </authorList>
    </citation>
    <scope>NUCLEOTIDE SEQUENCE</scope>
    <source>
        <strain evidence="3">NBRC 112290</strain>
    </source>
</reference>
<dbReference type="InterPro" id="IPR003876">
    <property type="entry name" value="Arg_deiminase"/>
</dbReference>
<dbReference type="Pfam" id="PF02274">
    <property type="entry name" value="ADI"/>
    <property type="match status" value="1"/>
</dbReference>
<dbReference type="RefSeq" id="WP_284251617.1">
    <property type="nucleotide sequence ID" value="NZ_BSUM01000001.1"/>
</dbReference>
<dbReference type="Proteomes" id="UP001157161">
    <property type="component" value="Unassembled WGS sequence"/>
</dbReference>
<reference evidence="3" key="1">
    <citation type="journal article" date="2014" name="Int. J. Syst. Evol. Microbiol.">
        <title>Complete genome sequence of Corynebacterium casei LMG S-19264T (=DSM 44701T), isolated from a smear-ripened cheese.</title>
        <authorList>
            <consortium name="US DOE Joint Genome Institute (JGI-PGF)"/>
            <person name="Walter F."/>
            <person name="Albersmeier A."/>
            <person name="Kalinowski J."/>
            <person name="Ruckert C."/>
        </authorList>
    </citation>
    <scope>NUCLEOTIDE SEQUENCE</scope>
    <source>
        <strain evidence="3">NBRC 112290</strain>
    </source>
</reference>
<dbReference type="PANTHER" id="PTHR47271:SF2">
    <property type="entry name" value="ARGININE DEIMINASE"/>
    <property type="match status" value="1"/>
</dbReference>
<dbReference type="GO" id="GO:0016990">
    <property type="term" value="F:arginine deiminase activity"/>
    <property type="evidence" value="ECO:0007669"/>
    <property type="project" value="InterPro"/>
</dbReference>
<keyword evidence="2" id="KW-0378">Hydrolase</keyword>
<dbReference type="AlphaFoldDB" id="A0AA38CWB3"/>
<gene>
    <name evidence="3" type="ORF">GCM10025875_29140</name>
</gene>
<dbReference type="PRINTS" id="PR01466">
    <property type="entry name" value="ARGDEIMINASE"/>
</dbReference>
<organism evidence="3 4">
    <name type="scientific">Litorihabitans aurantiacus</name>
    <dbReference type="NCBI Taxonomy" id="1930061"/>
    <lineage>
        <taxon>Bacteria</taxon>
        <taxon>Bacillati</taxon>
        <taxon>Actinomycetota</taxon>
        <taxon>Actinomycetes</taxon>
        <taxon>Micrococcales</taxon>
        <taxon>Beutenbergiaceae</taxon>
        <taxon>Litorihabitans</taxon>
    </lineage>
</organism>
<keyword evidence="4" id="KW-1185">Reference proteome</keyword>
<name>A0AA38CWB3_9MICO</name>
<dbReference type="PANTHER" id="PTHR47271">
    <property type="entry name" value="ARGININE DEIMINASE"/>
    <property type="match status" value="1"/>
</dbReference>
<protein>
    <recommendedName>
        <fullName evidence="5">Arginine deiminase</fullName>
    </recommendedName>
</protein>
<comment type="similarity">
    <text evidence="1">Belongs to the arginine deiminase family.</text>
</comment>
<dbReference type="EMBL" id="BSUM01000001">
    <property type="protein sequence ID" value="GMA32922.1"/>
    <property type="molecule type" value="Genomic_DNA"/>
</dbReference>
<comment type="caution">
    <text evidence="3">The sequence shown here is derived from an EMBL/GenBank/DDBJ whole genome shotgun (WGS) entry which is preliminary data.</text>
</comment>
<proteinExistence type="inferred from homology"/>
<evidence type="ECO:0000256" key="2">
    <source>
        <dbReference type="ARBA" id="ARBA00022801"/>
    </source>
</evidence>
<dbReference type="GO" id="GO:0019546">
    <property type="term" value="P:L-arginine deiminase pathway"/>
    <property type="evidence" value="ECO:0007669"/>
    <property type="project" value="TreeGrafter"/>
</dbReference>
<evidence type="ECO:0008006" key="5">
    <source>
        <dbReference type="Google" id="ProtNLM"/>
    </source>
</evidence>
<accession>A0AA38CWB3</accession>
<sequence>MTENGDLFGVVAEALGVERVQVLRAPTDRFEAAREQWDDGNNFLAVSPGVVLGYERNTTTNRFLADHGIEVVPLVGSELGRGRGGPRCMSCPIERAPA</sequence>
<dbReference type="Gene3D" id="3.75.10.10">
    <property type="entry name" value="L-arginine/glycine Amidinotransferase, Chain A"/>
    <property type="match status" value="1"/>
</dbReference>